<dbReference type="InterPro" id="IPR050993">
    <property type="entry name" value="Isochorismatase_domain"/>
</dbReference>
<sequence>MLLSPMLCDADQSQLVVVDIQPRLLEAMPEAERERMLATTAMLIQAAAALNVPVQVTEQYPEGLGATCEEIAAVLPPTVTPFPKTGFSCTCAAPFRQALAADSRSQIILTGQEAHVCVLQTAFALQGPYQVFVVEDAVCSRRPEHKIYALERMRQAGVVVVSGESVLFEWLRDAKHPRFKELARLIR</sequence>
<dbReference type="Proteomes" id="UP001321450">
    <property type="component" value="Chromosome"/>
</dbReference>
<dbReference type="AlphaFoldDB" id="A0AAU9CCZ1"/>
<dbReference type="InterPro" id="IPR036380">
    <property type="entry name" value="Isochorismatase-like_sf"/>
</dbReference>
<organism evidence="2 3">
    <name type="scientific">Methylomarinovum tepidoasis</name>
    <dbReference type="NCBI Taxonomy" id="2840183"/>
    <lineage>
        <taxon>Bacteria</taxon>
        <taxon>Pseudomonadati</taxon>
        <taxon>Pseudomonadota</taxon>
        <taxon>Gammaproteobacteria</taxon>
        <taxon>Methylococcales</taxon>
        <taxon>Methylothermaceae</taxon>
        <taxon>Methylomarinovum</taxon>
    </lineage>
</organism>
<dbReference type="Pfam" id="PF00857">
    <property type="entry name" value="Isochorismatase"/>
    <property type="match status" value="1"/>
</dbReference>
<accession>A0AAU9CCZ1</accession>
<evidence type="ECO:0000259" key="1">
    <source>
        <dbReference type="Pfam" id="PF00857"/>
    </source>
</evidence>
<dbReference type="EMBL" id="AP024718">
    <property type="protein sequence ID" value="BCX88666.1"/>
    <property type="molecule type" value="Genomic_DNA"/>
</dbReference>
<evidence type="ECO:0000313" key="2">
    <source>
        <dbReference type="EMBL" id="BCX88666.1"/>
    </source>
</evidence>
<feature type="domain" description="Isochorismatase-like" evidence="1">
    <location>
        <begin position="14"/>
        <end position="164"/>
    </location>
</feature>
<dbReference type="SUPFAM" id="SSF52499">
    <property type="entry name" value="Isochorismatase-like hydrolases"/>
    <property type="match status" value="1"/>
</dbReference>
<dbReference type="Gene3D" id="3.40.50.850">
    <property type="entry name" value="Isochorismatase-like"/>
    <property type="match status" value="1"/>
</dbReference>
<dbReference type="PANTHER" id="PTHR14119:SF3">
    <property type="entry name" value="ISOCHORISMATASE DOMAIN-CONTAINING PROTEIN 2"/>
    <property type="match status" value="1"/>
</dbReference>
<name>A0AAU9CCZ1_9GAMM</name>
<keyword evidence="3" id="KW-1185">Reference proteome</keyword>
<protein>
    <recommendedName>
        <fullName evidence="1">Isochorismatase-like domain-containing protein</fullName>
    </recommendedName>
</protein>
<gene>
    <name evidence="2" type="ORF">MIN45_P1035</name>
</gene>
<dbReference type="KEGG" id="meiy:MIN45_P1035"/>
<dbReference type="InterPro" id="IPR000868">
    <property type="entry name" value="Isochorismatase-like_dom"/>
</dbReference>
<dbReference type="RefSeq" id="WP_286293882.1">
    <property type="nucleotide sequence ID" value="NZ_AP024718.1"/>
</dbReference>
<evidence type="ECO:0000313" key="3">
    <source>
        <dbReference type="Proteomes" id="UP001321450"/>
    </source>
</evidence>
<proteinExistence type="predicted"/>
<dbReference type="PANTHER" id="PTHR14119">
    <property type="entry name" value="HYDROLASE"/>
    <property type="match status" value="1"/>
</dbReference>
<reference evidence="3" key="1">
    <citation type="journal article" date="2024" name="Int. J. Syst. Evol. Microbiol.">
        <title>Methylomarinovum tepidoasis sp. nov., a moderately thermophilic methanotroph of the family Methylothermaceae isolated from a deep-sea hydrothermal field.</title>
        <authorList>
            <person name="Hirayama H."/>
            <person name="Takaki Y."/>
            <person name="Abe M."/>
            <person name="Miyazaki M."/>
            <person name="Uematsu K."/>
            <person name="Matsui Y."/>
            <person name="Takai K."/>
        </authorList>
    </citation>
    <scope>NUCLEOTIDE SEQUENCE [LARGE SCALE GENOMIC DNA]</scope>
    <source>
        <strain evidence="3">IN45</strain>
    </source>
</reference>